<dbReference type="OrthoDB" id="4068335at2759"/>
<keyword evidence="4" id="KW-1185">Reference proteome</keyword>
<gene>
    <name evidence="3" type="ORF">LANO_0F13828G</name>
</gene>
<feature type="region of interest" description="Disordered" evidence="1">
    <location>
        <begin position="1"/>
        <end position="23"/>
    </location>
</feature>
<accession>A0A1G4KBW0</accession>
<dbReference type="Proteomes" id="UP000189911">
    <property type="component" value="Chromosome F"/>
</dbReference>
<proteinExistence type="predicted"/>
<evidence type="ECO:0000313" key="3">
    <source>
        <dbReference type="EMBL" id="SCV01845.1"/>
    </source>
</evidence>
<dbReference type="Pfam" id="PF10680">
    <property type="entry name" value="RRN9"/>
    <property type="match status" value="1"/>
</dbReference>
<reference evidence="4" key="1">
    <citation type="submission" date="2016-03" db="EMBL/GenBank/DDBJ databases">
        <authorList>
            <person name="Devillers Hugo."/>
        </authorList>
    </citation>
    <scope>NUCLEOTIDE SEQUENCE [LARGE SCALE GENOMIC DNA]</scope>
</reference>
<evidence type="ECO:0000256" key="1">
    <source>
        <dbReference type="SAM" id="MobiDB-lite"/>
    </source>
</evidence>
<name>A0A1G4KBW0_9SACH</name>
<dbReference type="EMBL" id="LT598452">
    <property type="protein sequence ID" value="SCV01845.1"/>
    <property type="molecule type" value="Genomic_DNA"/>
</dbReference>
<evidence type="ECO:0000313" key="4">
    <source>
        <dbReference type="Proteomes" id="UP000189911"/>
    </source>
</evidence>
<protein>
    <submittedName>
        <fullName evidence="3">LANO_0F13828g1_1</fullName>
    </submittedName>
</protein>
<feature type="domain" description="Rrn9" evidence="2">
    <location>
        <begin position="41"/>
        <end position="105"/>
    </location>
</feature>
<organism evidence="3 4">
    <name type="scientific">Lachancea nothofagi CBS 11611</name>
    <dbReference type="NCBI Taxonomy" id="1266666"/>
    <lineage>
        <taxon>Eukaryota</taxon>
        <taxon>Fungi</taxon>
        <taxon>Dikarya</taxon>
        <taxon>Ascomycota</taxon>
        <taxon>Saccharomycotina</taxon>
        <taxon>Saccharomycetes</taxon>
        <taxon>Saccharomycetales</taxon>
        <taxon>Saccharomycetaceae</taxon>
        <taxon>Lachancea</taxon>
    </lineage>
</organism>
<dbReference type="AlphaFoldDB" id="A0A1G4KBW0"/>
<sequence length="379" mass="43258">MSSDSTFERTVNGGQSSDEGSRTQIADSAALREANELLETLEHTHRNDLALHLYSTHLLKSVLKAANRKNFALETNTFIKTQIKDNWTSWPNPSTVIDPQIDTIFEDGTDLISTGSSSLEPGEISPAGLEHASIMVKAELNAVWHNILAAKASRCGLTLDIDKMDIPTDISTAIMNKMDHFFKGLHTTVASTNKIKLSQTSGSSRLTISESRLGSTPVRMNRKIKLDHRDILTRGCKMGDDMYEIYMKTLELYSDIPMKYRKREFKLSKKELTKYTAKTRREHKKPISYSMQDNGYISAEKLLKQNTLSFEDRIKLRSILHKDRDRLIDKKTFLWIKGCSQESNEDTLEKDAYATDDWIVPLRRTHSKSNRKDFLKHKI</sequence>
<dbReference type="InterPro" id="IPR019622">
    <property type="entry name" value="Rrn9_dom"/>
</dbReference>
<evidence type="ECO:0000259" key="2">
    <source>
        <dbReference type="Pfam" id="PF10680"/>
    </source>
</evidence>